<comment type="function">
    <text evidence="1">Catalyzes the reduction of fatty acyl-CoA to fatty alcohols.</text>
</comment>
<keyword evidence="1" id="KW-0444">Lipid biosynthesis</keyword>
<keyword evidence="1" id="KW-0521">NADP</keyword>
<gene>
    <name evidence="6" type="ORF">PHYBLDRAFT_75483</name>
</gene>
<feature type="compositionally biased region" description="Basic and acidic residues" evidence="2">
    <location>
        <begin position="19"/>
        <end position="29"/>
    </location>
</feature>
<dbReference type="Proteomes" id="UP000077315">
    <property type="component" value="Unassembled WGS sequence"/>
</dbReference>
<dbReference type="STRING" id="763407.A0A162YA14"/>
<name>A0A162YA14_PHYB8</name>
<evidence type="ECO:0000259" key="4">
    <source>
        <dbReference type="Pfam" id="PF07993"/>
    </source>
</evidence>
<evidence type="ECO:0000259" key="5">
    <source>
        <dbReference type="Pfam" id="PF19277"/>
    </source>
</evidence>
<evidence type="ECO:0000256" key="2">
    <source>
        <dbReference type="SAM" id="MobiDB-lite"/>
    </source>
</evidence>
<dbReference type="EMBL" id="KV440972">
    <property type="protein sequence ID" value="OAD79295.1"/>
    <property type="molecule type" value="Genomic_DNA"/>
</dbReference>
<dbReference type="GO" id="GO:0080019">
    <property type="term" value="F:alcohol-forming very long-chain fatty acyl-CoA reductase activity"/>
    <property type="evidence" value="ECO:0007669"/>
    <property type="project" value="InterPro"/>
</dbReference>
<dbReference type="InterPro" id="IPR026055">
    <property type="entry name" value="FAR"/>
</dbReference>
<protein>
    <recommendedName>
        <fullName evidence="1">Fatty acyl-CoA reductase</fullName>
        <ecNumber evidence="1">1.2.1.84</ecNumber>
    </recommendedName>
</protein>
<dbReference type="EC" id="1.2.1.84" evidence="1"/>
<dbReference type="GO" id="GO:0016746">
    <property type="term" value="F:acyltransferase activity"/>
    <property type="evidence" value="ECO:0007669"/>
    <property type="project" value="InterPro"/>
</dbReference>
<feature type="compositionally biased region" description="Polar residues" evidence="2">
    <location>
        <begin position="65"/>
        <end position="80"/>
    </location>
</feature>
<keyword evidence="7" id="KW-1185">Reference proteome</keyword>
<proteinExistence type="inferred from homology"/>
<dbReference type="Pfam" id="PF01553">
    <property type="entry name" value="Acyltransferase"/>
    <property type="match status" value="1"/>
</dbReference>
<dbReference type="PANTHER" id="PTHR11011:SF45">
    <property type="entry name" value="FATTY ACYL-COA REDUCTASE CG8306-RELATED"/>
    <property type="match status" value="1"/>
</dbReference>
<dbReference type="GO" id="GO:0035336">
    <property type="term" value="P:long-chain fatty-acyl-CoA metabolic process"/>
    <property type="evidence" value="ECO:0007669"/>
    <property type="project" value="TreeGrafter"/>
</dbReference>
<reference evidence="7" key="1">
    <citation type="submission" date="2015-06" db="EMBL/GenBank/DDBJ databases">
        <title>Expansion of signal transduction pathways in fungi by whole-genome duplication.</title>
        <authorList>
            <consortium name="DOE Joint Genome Institute"/>
            <person name="Corrochano L.M."/>
            <person name="Kuo A."/>
            <person name="Marcet-Houben M."/>
            <person name="Polaino S."/>
            <person name="Salamov A."/>
            <person name="Villalobos J.M."/>
            <person name="Alvarez M.I."/>
            <person name="Avalos J."/>
            <person name="Benito E.P."/>
            <person name="Benoit I."/>
            <person name="Burger G."/>
            <person name="Camino L.P."/>
            <person name="Canovas D."/>
            <person name="Cerda-Olmedo E."/>
            <person name="Cheng J.-F."/>
            <person name="Dominguez A."/>
            <person name="Elias M."/>
            <person name="Eslava A.P."/>
            <person name="Glaser F."/>
            <person name="Grimwood J."/>
            <person name="Gutierrez G."/>
            <person name="Heitman J."/>
            <person name="Henrissat B."/>
            <person name="Iturriaga E.A."/>
            <person name="Lang B.F."/>
            <person name="Lavin J.L."/>
            <person name="Lee S."/>
            <person name="Li W."/>
            <person name="Lindquist E."/>
            <person name="Lopez-Garcia S."/>
            <person name="Luque E.M."/>
            <person name="Marcos A.T."/>
            <person name="Martin J."/>
            <person name="McCluskey K."/>
            <person name="Medina H.R."/>
            <person name="Miralles-Duran A."/>
            <person name="Miyazaki A."/>
            <person name="Munoz-Torres E."/>
            <person name="Oguiza J.A."/>
            <person name="Ohm R."/>
            <person name="Olmedo M."/>
            <person name="Orejas M."/>
            <person name="Ortiz-Castellanos L."/>
            <person name="Pisabarro A.G."/>
            <person name="Rodriguez-Romero J."/>
            <person name="Ruiz-Herrera J."/>
            <person name="Ruiz-Vazquez R."/>
            <person name="Sanz C."/>
            <person name="Schackwitz W."/>
            <person name="Schmutz J."/>
            <person name="Shahriari M."/>
            <person name="Shelest E."/>
            <person name="Silva-Franco F."/>
            <person name="Soanes D."/>
            <person name="Syed K."/>
            <person name="Tagua V.G."/>
            <person name="Talbot N.J."/>
            <person name="Thon M."/>
            <person name="De vries R.P."/>
            <person name="Wiebenga A."/>
            <person name="Yadav J.S."/>
            <person name="Braun E.L."/>
            <person name="Baker S."/>
            <person name="Garre V."/>
            <person name="Horwitz B."/>
            <person name="Torres-Martinez S."/>
            <person name="Idnurm A."/>
            <person name="Herrera-Estrella A."/>
            <person name="Gabaldon T."/>
            <person name="Grigoriev I.V."/>
        </authorList>
    </citation>
    <scope>NUCLEOTIDE SEQUENCE [LARGE SCALE GENOMIC DNA]</scope>
    <source>
        <strain evidence="7">NRRL 1555(-)</strain>
    </source>
</reference>
<dbReference type="InterPro" id="IPR002123">
    <property type="entry name" value="Plipid/glycerol_acylTrfase"/>
</dbReference>
<dbReference type="InterPro" id="IPR045520">
    <property type="entry name" value="GPAT/DHAPAT_C"/>
</dbReference>
<comment type="catalytic activity">
    <reaction evidence="1">
        <text>a long-chain fatty acyl-CoA + 2 NADPH + 2 H(+) = a long-chain primary fatty alcohol + 2 NADP(+) + CoA</text>
        <dbReference type="Rhea" id="RHEA:52716"/>
        <dbReference type="ChEBI" id="CHEBI:15378"/>
        <dbReference type="ChEBI" id="CHEBI:57287"/>
        <dbReference type="ChEBI" id="CHEBI:57783"/>
        <dbReference type="ChEBI" id="CHEBI:58349"/>
        <dbReference type="ChEBI" id="CHEBI:77396"/>
        <dbReference type="ChEBI" id="CHEBI:83139"/>
        <dbReference type="EC" id="1.2.1.84"/>
    </reaction>
</comment>
<feature type="domain" description="Thioester reductase (TE)" evidence="4">
    <location>
        <begin position="170"/>
        <end position="467"/>
    </location>
</feature>
<dbReference type="OrthoDB" id="429813at2759"/>
<dbReference type="PANTHER" id="PTHR11011">
    <property type="entry name" value="MALE STERILITY PROTEIN 2-RELATED"/>
    <property type="match status" value="1"/>
</dbReference>
<dbReference type="CDD" id="cd05236">
    <property type="entry name" value="FAR-N_SDR_e"/>
    <property type="match status" value="1"/>
</dbReference>
<dbReference type="Pfam" id="PF07993">
    <property type="entry name" value="NAD_binding_4"/>
    <property type="match status" value="1"/>
</dbReference>
<dbReference type="GO" id="GO:0102965">
    <property type="term" value="F:alcohol-forming long-chain fatty acyl-CoA reductase activity"/>
    <property type="evidence" value="ECO:0007669"/>
    <property type="project" value="UniProtKB-EC"/>
</dbReference>
<evidence type="ECO:0000259" key="3">
    <source>
        <dbReference type="Pfam" id="PF01553"/>
    </source>
</evidence>
<dbReference type="SUPFAM" id="SSF51735">
    <property type="entry name" value="NAD(P)-binding Rossmann-fold domains"/>
    <property type="match status" value="1"/>
</dbReference>
<dbReference type="InParanoid" id="A0A162YA14"/>
<feature type="domain" description="GPAT/DHAPAT C-terminal" evidence="5">
    <location>
        <begin position="1079"/>
        <end position="1404"/>
    </location>
</feature>
<keyword evidence="1" id="KW-0560">Oxidoreductase</keyword>
<sequence length="1555" mass="174339">MALDNLNGDELASSWSQEKQPEDSPHAVVERPVSVIVVNPEGMDAHAIMDDESTLETNTIDEDSNGVSTQASSIHDSAPTSPKDDKMPSDQAIETQIHAQDTPPTPTPTPTPTIQMQKQTNTPVIASATKPRPVDEVDEPSRFDLSALQNILPEFAGPVTRFYQHKNILLTGATGFVGKAVLWKLLQALGPNIGKIYVLIRNGSNKRSKVGRPTDRIRNEILSNKAFISLKRSIGADLFDAIVKEKIIPIAGDIISPDLSITEEDREMITRDVNVVIHCAATLDYHERLDLSLETNTLGTLRLMDLADECKNMQAFVHMSLAYLNANLPDGNIQERVYPMELGDPEELLKEIVGLELQDIPKATQRILGHYPNTYTFTKALTEHLILKRVDYNRLEEVQGGKTQWPVAIVRATQVGGGAYEPLPGWVDGVTGANGAIVLMGNGIQVLQPDIGDTKADIVPVDYLARIVIGSAAYIQPPGSKFLLPYNEILANNAPVGNSNIPHIQYFPIIYQVSATSIDSVSWRKVYESSRHYWMRTTKITLPTAKEHFVSNKTFFKAKIFMRNHMHQSFTSVSTTINTNIGVNGNTGNRSEPSLASRAIELATRVVEANQPFIRHRWQFENQNVKEMHSFLDDDYVFSLNGYQHINWERYVANYSYGAHIYITQGPPGSRSITVPLQWDCALYSKFSNAKNSIIDRQIESVIFSASDIEKRTERMLTQIIMSLEKPDNESRDKKMIEEWVNDFDASLDDWCHDDSEILKDGATTADLGRWSVSVGEDDQSLKVIVLNDKRVGNSIRQIIDTSGVPQQTVVGEAFKVLQRMKERTQLAYVWFAGAFLDSLFKNLFTSIRIKEGDLLKMKESIKGKNVVYVPVSKTILDQLLVWYICLRYHLPVPAIVCDEALALLGPISDILRIAGAYFVRRDQSTRSPLNTAVAAAYTEALLHDHGALSMLIEKARSRTGRLQTVYRDGVLDMIIEATLERNQTKPTSRQSTQLQAQYQEAYDNGSSSSLVSKGTLFVPINITYEKIPELRTLIDQVLDQKSRAGAASATRLTAPSTFLRPSASFVGRAANKDNGTVEQGKYGRVYIGIGDSVDLKQRVQEAHTEFEKDGTMAINEKQAYSTEYVAKAIQKHQHRAAIVSPVSLVAAAVLFGRATNGLPIGKIYEYVEWLRAEIIEKGISLDWQAEEDVETVVAYALNLLDAKTNIILDGKRITEFTNVRVMDHADNIMDLSYMANQLVEILLPEAFFAVLYLSTGPKRVSKDDLLRQFNFLVHLFKDEFVYPWDKEQEFYRLLEWYTKKDILTLAEGDNTYYKTLTMDSDHTVYTQICLIASFLYPTLDAYWITSCSLSALRDLPYIPRKIVPILSQWIAAHLISGRRTIYREVLSTEASQNAVDNFLVIGFIDAVHPKTKLSPDAQILLLELGVTTNEDLVMVSNRENISTESEVDSNKANAHEHPDSLSHLKDIAALCHEIERYRFGADAQTRNHGQNAQVFDKCQNQIRSILRAEESYATQHGMELIRDEDQMIQLVYSLKAGSGASNPRRVSEVYNLKS</sequence>
<dbReference type="InterPro" id="IPR013120">
    <property type="entry name" value="FAR_NAD-bd"/>
</dbReference>
<dbReference type="VEuPathDB" id="FungiDB:PHYBLDRAFT_75483"/>
<keyword evidence="1" id="KW-0443">Lipid metabolism</keyword>
<dbReference type="GeneID" id="29003966"/>
<comment type="similarity">
    <text evidence="1">Belongs to the fatty acyl-CoA reductase family.</text>
</comment>
<feature type="domain" description="Phospholipid/glycerol acyltransferase" evidence="3">
    <location>
        <begin position="860"/>
        <end position="978"/>
    </location>
</feature>
<feature type="compositionally biased region" description="Acidic residues" evidence="2">
    <location>
        <begin position="50"/>
        <end position="64"/>
    </location>
</feature>
<accession>A0A162YA14</accession>
<evidence type="ECO:0000256" key="1">
    <source>
        <dbReference type="RuleBase" id="RU363097"/>
    </source>
</evidence>
<evidence type="ECO:0000313" key="7">
    <source>
        <dbReference type="Proteomes" id="UP000077315"/>
    </source>
</evidence>
<organism evidence="6 7">
    <name type="scientific">Phycomyces blakesleeanus (strain ATCC 8743b / DSM 1359 / FGSC 10004 / NBRC 33097 / NRRL 1555)</name>
    <dbReference type="NCBI Taxonomy" id="763407"/>
    <lineage>
        <taxon>Eukaryota</taxon>
        <taxon>Fungi</taxon>
        <taxon>Fungi incertae sedis</taxon>
        <taxon>Mucoromycota</taxon>
        <taxon>Mucoromycotina</taxon>
        <taxon>Mucoromycetes</taxon>
        <taxon>Mucorales</taxon>
        <taxon>Phycomycetaceae</taxon>
        <taxon>Phycomyces</taxon>
    </lineage>
</organism>
<dbReference type="Gene3D" id="3.40.50.720">
    <property type="entry name" value="NAD(P)-binding Rossmann-like Domain"/>
    <property type="match status" value="1"/>
</dbReference>
<dbReference type="Pfam" id="PF19277">
    <property type="entry name" value="GPAT_C"/>
    <property type="match status" value="1"/>
</dbReference>
<dbReference type="InterPro" id="IPR036291">
    <property type="entry name" value="NAD(P)-bd_dom_sf"/>
</dbReference>
<feature type="region of interest" description="Disordered" evidence="2">
    <location>
        <begin position="1"/>
        <end position="118"/>
    </location>
</feature>
<evidence type="ECO:0000313" key="6">
    <source>
        <dbReference type="EMBL" id="OAD79295.1"/>
    </source>
</evidence>
<dbReference type="RefSeq" id="XP_018297335.1">
    <property type="nucleotide sequence ID" value="XM_018443060.1"/>
</dbReference>